<feature type="compositionally biased region" description="Polar residues" evidence="1">
    <location>
        <begin position="397"/>
        <end position="407"/>
    </location>
</feature>
<reference evidence="4" key="1">
    <citation type="submission" date="2025-08" db="UniProtKB">
        <authorList>
            <consortium name="RefSeq"/>
        </authorList>
    </citation>
    <scope>IDENTIFICATION</scope>
</reference>
<feature type="region of interest" description="Disordered" evidence="1">
    <location>
        <begin position="324"/>
        <end position="407"/>
    </location>
</feature>
<dbReference type="GeneID" id="101845100"/>
<feature type="compositionally biased region" description="Basic and acidic residues" evidence="1">
    <location>
        <begin position="324"/>
        <end position="333"/>
    </location>
</feature>
<name>A0ABM0JRB0_APLCA</name>
<keyword evidence="2" id="KW-1133">Transmembrane helix</keyword>
<proteinExistence type="predicted"/>
<gene>
    <name evidence="4" type="primary">LOC101845100</name>
</gene>
<keyword evidence="2" id="KW-0812">Transmembrane</keyword>
<feature type="transmembrane region" description="Helical" evidence="2">
    <location>
        <begin position="243"/>
        <end position="265"/>
    </location>
</feature>
<feature type="compositionally biased region" description="Basic and acidic residues" evidence="1">
    <location>
        <begin position="380"/>
        <end position="390"/>
    </location>
</feature>
<keyword evidence="3" id="KW-1185">Reference proteome</keyword>
<protein>
    <submittedName>
        <fullName evidence="4">Uncharacterized protein LOC101845100</fullName>
    </submittedName>
</protein>
<evidence type="ECO:0000256" key="2">
    <source>
        <dbReference type="SAM" id="Phobius"/>
    </source>
</evidence>
<evidence type="ECO:0000313" key="3">
    <source>
        <dbReference type="Proteomes" id="UP000694888"/>
    </source>
</evidence>
<dbReference type="Proteomes" id="UP000694888">
    <property type="component" value="Unplaced"/>
</dbReference>
<accession>A0ABM0JRB0</accession>
<keyword evidence="2" id="KW-0472">Membrane</keyword>
<organism evidence="3 4">
    <name type="scientific">Aplysia californica</name>
    <name type="common">California sea hare</name>
    <dbReference type="NCBI Taxonomy" id="6500"/>
    <lineage>
        <taxon>Eukaryota</taxon>
        <taxon>Metazoa</taxon>
        <taxon>Spiralia</taxon>
        <taxon>Lophotrochozoa</taxon>
        <taxon>Mollusca</taxon>
        <taxon>Gastropoda</taxon>
        <taxon>Heterobranchia</taxon>
        <taxon>Euthyneura</taxon>
        <taxon>Tectipleura</taxon>
        <taxon>Aplysiida</taxon>
        <taxon>Aplysioidea</taxon>
        <taxon>Aplysiidae</taxon>
        <taxon>Aplysia</taxon>
    </lineage>
</organism>
<evidence type="ECO:0000313" key="4">
    <source>
        <dbReference type="RefSeq" id="XP_005099710.2"/>
    </source>
</evidence>
<dbReference type="RefSeq" id="XP_005099710.2">
    <property type="nucleotide sequence ID" value="XM_005099653.3"/>
</dbReference>
<sequence length="407" mass="44024">MDLNDVNELSVELAVEQTLKERLQDLAMNVQVGTSGIRQGLGSTIIISVSISLGEEISVELRQTVQRRTQIPALEVDGKQHYVEASQVLPEGHGSEGQGSLGQVVGGHGVGGHGVGGHGSVVPEVPEDYQLNVQLAVVMDDSEMNEVSLKIAVKQKMLGALQDVETLVTVNVTDIRRGSDSTINVTVNIILSEPVTQGIESQVTDKSDIDSLVVDGVEYTVDDIWILKTKTPRSQDSGSPVVAIAWGVAGILSLVIVCIVAYFLVFRKRRGPLPNGNATVSYTSWAQLGFSHLHVESENFDEPDDQHYIDLLDTVRHCSLDDSAQKQKDKSVEECPYQVPTDVQDSDIGSPAPEQKDRPEEECPYQVPDDVQDPAIGSPGKEDKPGKEEPPIADDNCVQSVVNQAPH</sequence>
<evidence type="ECO:0000256" key="1">
    <source>
        <dbReference type="SAM" id="MobiDB-lite"/>
    </source>
</evidence>